<dbReference type="RefSeq" id="WP_025343237.1">
    <property type="nucleotide sequence ID" value="NZ_CP007201.1"/>
</dbReference>
<dbReference type="PROSITE" id="PS51257">
    <property type="entry name" value="PROKAR_LIPOPROTEIN"/>
    <property type="match status" value="1"/>
</dbReference>
<dbReference type="Proteomes" id="UP000019322">
    <property type="component" value="Chromosome"/>
</dbReference>
<dbReference type="EMBL" id="CP007201">
    <property type="protein sequence ID" value="AHJ11312.1"/>
    <property type="molecule type" value="Genomic_DNA"/>
</dbReference>
<evidence type="ECO:0000313" key="1">
    <source>
        <dbReference type="EMBL" id="AHJ11312.1"/>
    </source>
</evidence>
<sequence>MKTLLSIMALSIIGLLFSGCTTGKLISVPNNPHEKDVSVFQTNDGYIIFKNKYPYEDKPYKAFIQVVDSVVLYARANNYKYFAFVNEEFNNLNGFTVNKYPDFRKFTDLKNGYHGNGKKVQSYLGSYSVNLEVQFFKERQKGLFLYDVEEFEKDRKIYETAEEETIPKNKVIRDTLPRI</sequence>
<name>A0AA86AK19_SULMK</name>
<protein>
    <recommendedName>
        <fullName evidence="3">Lipoprotein</fullName>
    </recommendedName>
</protein>
<accession>A0AA86AK19</accession>
<gene>
    <name evidence="1" type="ORF">SMUL_0024</name>
</gene>
<proteinExistence type="predicted"/>
<evidence type="ECO:0008006" key="3">
    <source>
        <dbReference type="Google" id="ProtNLM"/>
    </source>
</evidence>
<evidence type="ECO:0000313" key="2">
    <source>
        <dbReference type="Proteomes" id="UP000019322"/>
    </source>
</evidence>
<dbReference type="KEGG" id="smul:SMUL_0024"/>
<reference evidence="1 2" key="1">
    <citation type="journal article" date="2014" name="Environ. Microbiol.">
        <title>Insights into organohalide respiration and the versatile catabolism of Sulfurospirillum multivorans gained from comparative genomics and physiological studies.</title>
        <authorList>
            <person name="Goris T."/>
            <person name="Schubert T."/>
            <person name="Gadkari J."/>
            <person name="Wubet T."/>
            <person name="Tarkka M."/>
            <person name="Buscot F."/>
            <person name="Adrian L."/>
            <person name="Diekert G."/>
        </authorList>
    </citation>
    <scope>NUCLEOTIDE SEQUENCE [LARGE SCALE GENOMIC DNA]</scope>
    <source>
        <strain evidence="2">DM 12446 / JCM 15788 / NBRC 109480</strain>
    </source>
</reference>
<dbReference type="AlphaFoldDB" id="A0AA86AK19"/>
<organism evidence="1 2">
    <name type="scientific">Sulfurospirillum multivorans (strain DM 12446 / JCM 15788 / NBRC 109480)</name>
    <dbReference type="NCBI Taxonomy" id="1150621"/>
    <lineage>
        <taxon>Bacteria</taxon>
        <taxon>Pseudomonadati</taxon>
        <taxon>Campylobacterota</taxon>
        <taxon>Epsilonproteobacteria</taxon>
        <taxon>Campylobacterales</taxon>
        <taxon>Sulfurospirillaceae</taxon>
        <taxon>Sulfurospirillum</taxon>
    </lineage>
</organism>